<dbReference type="PROSITE" id="PS00063">
    <property type="entry name" value="ALDOKETO_REDUCTASE_3"/>
    <property type="match status" value="1"/>
</dbReference>
<evidence type="ECO:0000256" key="1">
    <source>
        <dbReference type="ARBA" id="ARBA00007905"/>
    </source>
</evidence>
<feature type="site" description="Lowers pKa of active site Tyr" evidence="5">
    <location>
        <position position="81"/>
    </location>
</feature>
<dbReference type="PIRSF" id="PIRSF000097">
    <property type="entry name" value="AKR"/>
    <property type="match status" value="1"/>
</dbReference>
<dbReference type="FunFam" id="3.20.20.100:FF:000013">
    <property type="entry name" value="NADPH-dependent codeinone reductase 1-1"/>
    <property type="match status" value="1"/>
</dbReference>
<evidence type="ECO:0000313" key="7">
    <source>
        <dbReference type="EMBL" id="KAI5070048.1"/>
    </source>
</evidence>
<dbReference type="InterPro" id="IPR018170">
    <property type="entry name" value="Aldo/ket_reductase_CS"/>
</dbReference>
<reference evidence="7" key="1">
    <citation type="submission" date="2021-01" db="EMBL/GenBank/DDBJ databases">
        <title>Adiantum capillus-veneris genome.</title>
        <authorList>
            <person name="Fang Y."/>
            <person name="Liao Q."/>
        </authorList>
    </citation>
    <scope>NUCLEOTIDE SEQUENCE</scope>
    <source>
        <strain evidence="7">H3</strain>
        <tissue evidence="7">Leaf</tissue>
    </source>
</reference>
<proteinExistence type="inferred from homology"/>
<dbReference type="Pfam" id="PF00248">
    <property type="entry name" value="Aldo_ket_red"/>
    <property type="match status" value="1"/>
</dbReference>
<evidence type="ECO:0000313" key="8">
    <source>
        <dbReference type="Proteomes" id="UP000886520"/>
    </source>
</evidence>
<dbReference type="OrthoDB" id="416253at2759"/>
<evidence type="ECO:0000256" key="3">
    <source>
        <dbReference type="PIRSR" id="PIRSR000097-1"/>
    </source>
</evidence>
<name>A0A9D4ULD7_ADICA</name>
<dbReference type="InterPro" id="IPR036812">
    <property type="entry name" value="NAD(P)_OxRdtase_dom_sf"/>
</dbReference>
<evidence type="ECO:0000256" key="2">
    <source>
        <dbReference type="ARBA" id="ARBA00022857"/>
    </source>
</evidence>
<dbReference type="Gene3D" id="3.20.20.100">
    <property type="entry name" value="NADP-dependent oxidoreductase domain"/>
    <property type="match status" value="1"/>
</dbReference>
<feature type="binding site" evidence="4">
    <location>
        <position position="114"/>
    </location>
    <ligand>
        <name>substrate</name>
    </ligand>
</feature>
<keyword evidence="2" id="KW-0521">NADP</keyword>
<feature type="active site" description="Proton donor" evidence="3">
    <location>
        <position position="52"/>
    </location>
</feature>
<protein>
    <recommendedName>
        <fullName evidence="6">NADP-dependent oxidoreductase domain-containing protein</fullName>
    </recommendedName>
</protein>
<comment type="similarity">
    <text evidence="1">Belongs to the aldo/keto reductase family.</text>
</comment>
<accession>A0A9D4ULD7</accession>
<dbReference type="PRINTS" id="PR00069">
    <property type="entry name" value="ALDKETRDTASE"/>
</dbReference>
<dbReference type="Proteomes" id="UP000886520">
    <property type="component" value="Chromosome 14"/>
</dbReference>
<dbReference type="GO" id="GO:0016491">
    <property type="term" value="F:oxidoreductase activity"/>
    <property type="evidence" value="ECO:0007669"/>
    <property type="project" value="InterPro"/>
</dbReference>
<dbReference type="PROSITE" id="PS00798">
    <property type="entry name" value="ALDOKETO_REDUCTASE_1"/>
    <property type="match status" value="1"/>
</dbReference>
<organism evidence="7 8">
    <name type="scientific">Adiantum capillus-veneris</name>
    <name type="common">Maidenhair fern</name>
    <dbReference type="NCBI Taxonomy" id="13818"/>
    <lineage>
        <taxon>Eukaryota</taxon>
        <taxon>Viridiplantae</taxon>
        <taxon>Streptophyta</taxon>
        <taxon>Embryophyta</taxon>
        <taxon>Tracheophyta</taxon>
        <taxon>Polypodiopsida</taxon>
        <taxon>Polypodiidae</taxon>
        <taxon>Polypodiales</taxon>
        <taxon>Pteridineae</taxon>
        <taxon>Pteridaceae</taxon>
        <taxon>Vittarioideae</taxon>
        <taxon>Adiantum</taxon>
    </lineage>
</organism>
<feature type="domain" description="NADP-dependent oxidoreductase" evidence="6">
    <location>
        <begin position="22"/>
        <end position="286"/>
    </location>
</feature>
<dbReference type="PROSITE" id="PS00062">
    <property type="entry name" value="ALDOKETO_REDUCTASE_2"/>
    <property type="match status" value="1"/>
</dbReference>
<dbReference type="AlphaFoldDB" id="A0A9D4ULD7"/>
<evidence type="ECO:0000259" key="6">
    <source>
        <dbReference type="Pfam" id="PF00248"/>
    </source>
</evidence>
<comment type="caution">
    <text evidence="7">The sequence shown here is derived from an EMBL/GenBank/DDBJ whole genome shotgun (WGS) entry which is preliminary data.</text>
</comment>
<evidence type="ECO:0000256" key="5">
    <source>
        <dbReference type="PIRSR" id="PIRSR000097-3"/>
    </source>
</evidence>
<keyword evidence="8" id="KW-1185">Reference proteome</keyword>
<sequence length="318" mass="35439">MAECAVLNTGASMPLVGLDTGSNGALPLDQRKAVISAAVEVGYRHFDTAKIYNSEGFLGEALKEAMEAGLVKREDLFVTSKLWCTDAYPDRVLPALRNSLSALQLDYLDLYLIHWPIRLKEGADRRPKPDELMALDLQGTWRALEACVKQGLVRAIGVSNFSSKKIMELLEFAEIPPAVNQVEMHPQWQQRLLRETCKKANVHVCAWSPLGAPLMSWGTPEILNNPIIKDIASKHGKSPAQVVLRWGLDNGVSVIPKSFNKKRMVENLDVFGWHLTDEDHQRISGIEQKKNFDGSFICSQVSGPYKSPEDLWDGEFGL</sequence>
<gene>
    <name evidence="7" type="ORF">GOP47_0014391</name>
</gene>
<dbReference type="PANTHER" id="PTHR11732">
    <property type="entry name" value="ALDO/KETO REDUCTASE"/>
    <property type="match status" value="1"/>
</dbReference>
<dbReference type="InterPro" id="IPR023210">
    <property type="entry name" value="NADP_OxRdtase_dom"/>
</dbReference>
<dbReference type="SUPFAM" id="SSF51430">
    <property type="entry name" value="NAD(P)-linked oxidoreductase"/>
    <property type="match status" value="1"/>
</dbReference>
<dbReference type="EMBL" id="JABFUD020000014">
    <property type="protein sequence ID" value="KAI5070048.1"/>
    <property type="molecule type" value="Genomic_DNA"/>
</dbReference>
<evidence type="ECO:0000256" key="4">
    <source>
        <dbReference type="PIRSR" id="PIRSR000097-2"/>
    </source>
</evidence>
<dbReference type="InterPro" id="IPR020471">
    <property type="entry name" value="AKR"/>
</dbReference>